<reference evidence="6 7" key="1">
    <citation type="submission" date="2020-01" db="EMBL/GenBank/DDBJ databases">
        <authorList>
            <consortium name="DOE Joint Genome Institute"/>
            <person name="Haridas S."/>
            <person name="Albert R."/>
            <person name="Binder M."/>
            <person name="Bloem J."/>
            <person name="Labutti K."/>
            <person name="Salamov A."/>
            <person name="Andreopoulos B."/>
            <person name="Baker S.E."/>
            <person name="Barry K."/>
            <person name="Bills G."/>
            <person name="Bluhm B.H."/>
            <person name="Cannon C."/>
            <person name="Castanera R."/>
            <person name="Culley D.E."/>
            <person name="Daum C."/>
            <person name="Ezra D."/>
            <person name="Gonzalez J.B."/>
            <person name="Henrissat B."/>
            <person name="Kuo A."/>
            <person name="Liang C."/>
            <person name="Lipzen A."/>
            <person name="Lutzoni F."/>
            <person name="Magnuson J."/>
            <person name="Mondo S."/>
            <person name="Nolan M."/>
            <person name="Ohm R."/>
            <person name="Pangilinan J."/>
            <person name="Park H.-J.H."/>
            <person name="Ramirez L."/>
            <person name="Alfaro M."/>
            <person name="Sun H."/>
            <person name="Tritt A."/>
            <person name="Yoshinaga Y."/>
            <person name="Zwiers L.-H.L."/>
            <person name="Turgeon B.G."/>
            <person name="Goodwin S.B."/>
            <person name="Spatafora J.W."/>
            <person name="Crous P.W."/>
            <person name="Grigoriev I.V."/>
        </authorList>
    </citation>
    <scope>NUCLEOTIDE SEQUENCE [LARGE SCALE GENOMIC DNA]</scope>
    <source>
        <strain evidence="6 7">CBS 611.86</strain>
    </source>
</reference>
<keyword evidence="7" id="KW-1185">Reference proteome</keyword>
<dbReference type="Pfam" id="PF12697">
    <property type="entry name" value="Abhydrolase_6"/>
    <property type="match status" value="1"/>
</dbReference>
<organism evidence="6 7">
    <name type="scientific">Massariosphaeria phaeospora</name>
    <dbReference type="NCBI Taxonomy" id="100035"/>
    <lineage>
        <taxon>Eukaryota</taxon>
        <taxon>Fungi</taxon>
        <taxon>Dikarya</taxon>
        <taxon>Ascomycota</taxon>
        <taxon>Pezizomycotina</taxon>
        <taxon>Dothideomycetes</taxon>
        <taxon>Pleosporomycetidae</taxon>
        <taxon>Pleosporales</taxon>
        <taxon>Pleosporales incertae sedis</taxon>
        <taxon>Massariosphaeria</taxon>
    </lineage>
</organism>
<dbReference type="PROSITE" id="PS50297">
    <property type="entry name" value="ANK_REP_REGION"/>
    <property type="match status" value="1"/>
</dbReference>
<feature type="compositionally biased region" description="Polar residues" evidence="3">
    <location>
        <begin position="1315"/>
        <end position="1324"/>
    </location>
</feature>
<feature type="repeat" description="ANK" evidence="2">
    <location>
        <begin position="1133"/>
        <end position="1158"/>
    </location>
</feature>
<proteinExistence type="predicted"/>
<dbReference type="SUPFAM" id="SSF53474">
    <property type="entry name" value="alpha/beta-Hydrolases"/>
    <property type="match status" value="1"/>
</dbReference>
<dbReference type="Gene3D" id="3.40.50.1820">
    <property type="entry name" value="alpha/beta hydrolase"/>
    <property type="match status" value="1"/>
</dbReference>
<feature type="compositionally biased region" description="Basic and acidic residues" evidence="3">
    <location>
        <begin position="1330"/>
        <end position="1349"/>
    </location>
</feature>
<evidence type="ECO:0000259" key="5">
    <source>
        <dbReference type="Pfam" id="PF24883"/>
    </source>
</evidence>
<keyword evidence="1" id="KW-0677">Repeat</keyword>
<gene>
    <name evidence="6" type="ORF">BDV95DRAFT_601651</name>
</gene>
<dbReference type="Gene3D" id="3.40.50.300">
    <property type="entry name" value="P-loop containing nucleotide triphosphate hydrolases"/>
    <property type="match status" value="1"/>
</dbReference>
<feature type="compositionally biased region" description="Polar residues" evidence="3">
    <location>
        <begin position="1429"/>
        <end position="1439"/>
    </location>
</feature>
<dbReference type="PROSITE" id="PS50088">
    <property type="entry name" value="ANK_REPEAT"/>
    <property type="match status" value="1"/>
</dbReference>
<dbReference type="InterPro" id="IPR036770">
    <property type="entry name" value="Ankyrin_rpt-contain_sf"/>
</dbReference>
<protein>
    <submittedName>
        <fullName evidence="6">Uncharacterized protein</fullName>
    </submittedName>
</protein>
<dbReference type="InterPro" id="IPR002110">
    <property type="entry name" value="Ankyrin_rpt"/>
</dbReference>
<dbReference type="InterPro" id="IPR000073">
    <property type="entry name" value="AB_hydrolase_1"/>
</dbReference>
<evidence type="ECO:0000256" key="2">
    <source>
        <dbReference type="PROSITE-ProRule" id="PRU00023"/>
    </source>
</evidence>
<dbReference type="Proteomes" id="UP000481861">
    <property type="component" value="Unassembled WGS sequence"/>
</dbReference>
<keyword evidence="2" id="KW-0040">ANK repeat</keyword>
<dbReference type="InterPro" id="IPR027417">
    <property type="entry name" value="P-loop_NTPase"/>
</dbReference>
<feature type="region of interest" description="Disordered" evidence="3">
    <location>
        <begin position="1304"/>
        <end position="1439"/>
    </location>
</feature>
<feature type="compositionally biased region" description="Acidic residues" evidence="3">
    <location>
        <begin position="1417"/>
        <end position="1428"/>
    </location>
</feature>
<accession>A0A7C8IDZ3</accession>
<feature type="domain" description="AB hydrolase-1" evidence="4">
    <location>
        <begin position="124"/>
        <end position="217"/>
    </location>
</feature>
<dbReference type="Pfam" id="PF12796">
    <property type="entry name" value="Ank_2"/>
    <property type="match status" value="1"/>
</dbReference>
<dbReference type="SUPFAM" id="SSF48403">
    <property type="entry name" value="Ankyrin repeat"/>
    <property type="match status" value="1"/>
</dbReference>
<evidence type="ECO:0000256" key="3">
    <source>
        <dbReference type="SAM" id="MobiDB-lite"/>
    </source>
</evidence>
<evidence type="ECO:0000313" key="6">
    <source>
        <dbReference type="EMBL" id="KAF2877237.1"/>
    </source>
</evidence>
<evidence type="ECO:0000256" key="1">
    <source>
        <dbReference type="ARBA" id="ARBA00022737"/>
    </source>
</evidence>
<dbReference type="Gene3D" id="1.25.40.20">
    <property type="entry name" value="Ankyrin repeat-containing domain"/>
    <property type="match status" value="1"/>
</dbReference>
<feature type="compositionally biased region" description="Acidic residues" evidence="3">
    <location>
        <begin position="1376"/>
        <end position="1407"/>
    </location>
</feature>
<evidence type="ECO:0000313" key="7">
    <source>
        <dbReference type="Proteomes" id="UP000481861"/>
    </source>
</evidence>
<dbReference type="OrthoDB" id="194358at2759"/>
<dbReference type="EMBL" id="JAADJZ010000002">
    <property type="protein sequence ID" value="KAF2877237.1"/>
    <property type="molecule type" value="Genomic_DNA"/>
</dbReference>
<comment type="caution">
    <text evidence="6">The sequence shown here is derived from an EMBL/GenBank/DDBJ whole genome shotgun (WGS) entry which is preliminary data.</text>
</comment>
<dbReference type="InterPro" id="IPR056884">
    <property type="entry name" value="NPHP3-like_N"/>
</dbReference>
<dbReference type="InterPro" id="IPR029058">
    <property type="entry name" value="AB_hydrolase_fold"/>
</dbReference>
<dbReference type="PANTHER" id="PTHR10039">
    <property type="entry name" value="AMELOGENIN"/>
    <property type="match status" value="1"/>
</dbReference>
<dbReference type="PANTHER" id="PTHR10039:SF5">
    <property type="entry name" value="NACHT DOMAIN-CONTAINING PROTEIN"/>
    <property type="match status" value="1"/>
</dbReference>
<sequence length="1519" mass="170018">MSSLATWQPPVTASSANTRPRQKVFRLEEIPVEWEKQSVVALLEQAFPGHKLRVDSLCKAAAGSGSTALVTFDSPVPKGLAELEEGSQEVVTVDVQDCSIIFGNCLGLTTLFEPSAGQQTKADILFVHGLGGHAIGSWTASNGRCWPRDMLGNDVENTRIISFGYEASLTQDTSTSRLSDFGEQLLGQLGILRDSAQDRNRPLFLIGHSFGGTIITWALHNLSSKRKENGFGDTLQAIRCVTFFGTPHTGMSVEELQPLTNGRIHSAASRTLEDLRQNSQILDILREGLQNLNTDIEFNIKFITCVEQKLTTIPSTDGKIPKQYHAVPKSAARLFCHSENTISIHADHRNMIKFSHKGDRHYNQVVQQLRRALEGCASRSVVNRNVRLLSKEQKRELLTSLRYPEMALREKGINEACPGTSEWVFQSPKYVDWFSSSSESNVSGQILWLKGNSGSGKSTLMKSALTHNRTAHGNHSVLGFFFDSQGKSLEKSAMGMYRSLLFQMLESSEDVPCEVEALTPWLKDKRLEWKMFHLKQLLEYFMTHSPQPRTCFIDGLDECQRSDTQEILSFFEQLVHKRTEKDIRLSVCFSSDYDARFSSPHQQVICLEKEAAHTQDILKYAERTLKIGHAAGPVQQQLQQKASGSFLWAVLAVKILDQEPDRHHRHVLRERLQELPSELPELYQYILTNQRGTNSQDMLLRCLESLLRHPQGFSTAKELYFVLFGSSLVKEEDIQRCIATASRGLVQIGHGPMPTVRFVHSSIPDFLHNDKRMSRIWKDYRSASKGDSHEQLKRDCLDLLQGSRNAPNMISDALQSNLENSKGFVDEHINVADGGDQTPRRGATHQLASSFGLPPSQTEFAIKHVLHHANEAQKNGISQEKFLQDFPLDRYTQLEKKSLPSSKTSHQPMNASKPSLLYTLAEKNTPELIAIHPDRSVYMRPGQGPHGSPLFVALVNKNLDTLRVFFELASPTSQIERLPRNRMQTEPSSAHFLDQRSNPQRYEELRESYIQTIQELHEEVVHVISSMDHRTLSDHSAMISAVTKPGNEVLHLFLLLVGELPLQEEPGKSSLFTWSAKKGRVKFLEAFFREGKVDPNGEAGATALRLAAEEGRPQVIAVLRDAGMIHFGQKNQHGQTALDVAVAKGHSEVARLLRYNGAADSEVKHKSSRTSLVSAVTPMSRKAVPIRTQRGHTHALPGVEGGRDQPFAFLNGNAAPIRTQIDHPPPVKTDRDWTHTFVSGHAEAFRTQFDHRNVRPGINGSRHLTEPSLVIGGRNANVPHSMLQTRADSDTRLMVDRRTVTMSQYEEESRAQEWPWQTNGSQWVEESASNDERSSEDFEGRLGEDRSVVEDFEGPLSGDDSASEDNWFVDERNVELEQEDVSQDRDEESEQEDVPQDMDEESEQEDVWQDRDGQLDGQEDYPDVESQDIQDMSYPQYQSNGWENAEDVDEKDDADDDDAGCFSGCCGDGDADGCFSGCFGNNDSNEEDTGCFSCCLGNNDSSGEDADGEDGCFSGCCIQ</sequence>
<feature type="domain" description="Nephrocystin 3-like N-terminal" evidence="5">
    <location>
        <begin position="419"/>
        <end position="591"/>
    </location>
</feature>
<dbReference type="SMART" id="SM00248">
    <property type="entry name" value="ANK"/>
    <property type="match status" value="3"/>
</dbReference>
<dbReference type="Pfam" id="PF24883">
    <property type="entry name" value="NPHP3_N"/>
    <property type="match status" value="1"/>
</dbReference>
<name>A0A7C8IDZ3_9PLEO</name>
<evidence type="ECO:0000259" key="4">
    <source>
        <dbReference type="Pfam" id="PF12697"/>
    </source>
</evidence>